<dbReference type="AlphaFoldDB" id="X1BMJ2"/>
<dbReference type="SUPFAM" id="SSF53067">
    <property type="entry name" value="Actin-like ATPase domain"/>
    <property type="match status" value="1"/>
</dbReference>
<dbReference type="PANTHER" id="PTHR43095">
    <property type="entry name" value="SUGAR KINASE"/>
    <property type="match status" value="1"/>
</dbReference>
<evidence type="ECO:0000256" key="1">
    <source>
        <dbReference type="ARBA" id="ARBA00022679"/>
    </source>
</evidence>
<dbReference type="GO" id="GO:0005975">
    <property type="term" value="P:carbohydrate metabolic process"/>
    <property type="evidence" value="ECO:0007669"/>
    <property type="project" value="InterPro"/>
</dbReference>
<protein>
    <recommendedName>
        <fullName evidence="3">Carbohydrate kinase FGGY C-terminal domain-containing protein</fullName>
    </recommendedName>
</protein>
<proteinExistence type="predicted"/>
<feature type="domain" description="Carbohydrate kinase FGGY C-terminal" evidence="3">
    <location>
        <begin position="44"/>
        <end position="127"/>
    </location>
</feature>
<organism evidence="4">
    <name type="scientific">marine sediment metagenome</name>
    <dbReference type="NCBI Taxonomy" id="412755"/>
    <lineage>
        <taxon>unclassified sequences</taxon>
        <taxon>metagenomes</taxon>
        <taxon>ecological metagenomes</taxon>
    </lineage>
</organism>
<sequence length="152" mass="16583">MTLAAHTEKNAYQIIESSAAQVPAGSDGLVLFPFMAYDLGIFYHLGFKHTKAHVARAILEANGYSINFYLELIEGMLDLEFDELRIDGGGSNSPLWRQIQADCANKTVTTPVVKDSTVIGAAILGTVGTGVYGSYEEAIQNMFHIGERREPI</sequence>
<dbReference type="InterPro" id="IPR018485">
    <property type="entry name" value="FGGY_C"/>
</dbReference>
<dbReference type="GO" id="GO:0016301">
    <property type="term" value="F:kinase activity"/>
    <property type="evidence" value="ECO:0007669"/>
    <property type="project" value="UniProtKB-KW"/>
</dbReference>
<accession>X1BMJ2</accession>
<dbReference type="Gene3D" id="3.30.420.40">
    <property type="match status" value="1"/>
</dbReference>
<feature type="non-terminal residue" evidence="4">
    <location>
        <position position="152"/>
    </location>
</feature>
<reference evidence="4" key="1">
    <citation type="journal article" date="2014" name="Front. Microbiol.">
        <title>High frequency of phylogenetically diverse reductive dehalogenase-homologous genes in deep subseafloor sedimentary metagenomes.</title>
        <authorList>
            <person name="Kawai M."/>
            <person name="Futagami T."/>
            <person name="Toyoda A."/>
            <person name="Takaki Y."/>
            <person name="Nishi S."/>
            <person name="Hori S."/>
            <person name="Arai W."/>
            <person name="Tsubouchi T."/>
            <person name="Morono Y."/>
            <person name="Uchiyama I."/>
            <person name="Ito T."/>
            <person name="Fujiyama A."/>
            <person name="Inagaki F."/>
            <person name="Takami H."/>
        </authorList>
    </citation>
    <scope>NUCLEOTIDE SEQUENCE</scope>
    <source>
        <strain evidence="4">Expedition CK06-06</strain>
    </source>
</reference>
<dbReference type="InterPro" id="IPR043129">
    <property type="entry name" value="ATPase_NBD"/>
</dbReference>
<keyword evidence="2" id="KW-0418">Kinase</keyword>
<evidence type="ECO:0000256" key="2">
    <source>
        <dbReference type="ARBA" id="ARBA00022777"/>
    </source>
</evidence>
<comment type="caution">
    <text evidence="4">The sequence shown here is derived from an EMBL/GenBank/DDBJ whole genome shotgun (WGS) entry which is preliminary data.</text>
</comment>
<name>X1BMJ2_9ZZZZ</name>
<dbReference type="Pfam" id="PF02782">
    <property type="entry name" value="FGGY_C"/>
    <property type="match status" value="1"/>
</dbReference>
<dbReference type="EMBL" id="BART01022426">
    <property type="protein sequence ID" value="GAG96215.1"/>
    <property type="molecule type" value="Genomic_DNA"/>
</dbReference>
<gene>
    <name evidence="4" type="ORF">S01H4_41051</name>
</gene>
<keyword evidence="1" id="KW-0808">Transferase</keyword>
<evidence type="ECO:0000259" key="3">
    <source>
        <dbReference type="Pfam" id="PF02782"/>
    </source>
</evidence>
<evidence type="ECO:0000313" key="4">
    <source>
        <dbReference type="EMBL" id="GAG96215.1"/>
    </source>
</evidence>
<dbReference type="InterPro" id="IPR050406">
    <property type="entry name" value="FGGY_Carb_Kinase"/>
</dbReference>